<proteinExistence type="predicted"/>
<evidence type="ECO:0000313" key="1">
    <source>
        <dbReference type="EMBL" id="MBE6093742.1"/>
    </source>
</evidence>
<protein>
    <submittedName>
        <fullName evidence="1">Uncharacterized protein</fullName>
    </submittedName>
</protein>
<organism evidence="1 2">
    <name type="scientific">Selenomonas ruminantium</name>
    <dbReference type="NCBI Taxonomy" id="971"/>
    <lineage>
        <taxon>Bacteria</taxon>
        <taxon>Bacillati</taxon>
        <taxon>Bacillota</taxon>
        <taxon>Negativicutes</taxon>
        <taxon>Selenomonadales</taxon>
        <taxon>Selenomonadaceae</taxon>
        <taxon>Selenomonas</taxon>
    </lineage>
</organism>
<dbReference type="AlphaFoldDB" id="A0A928A2E2"/>
<accession>A0A928A2E2</accession>
<dbReference type="Proteomes" id="UP000761380">
    <property type="component" value="Unassembled WGS sequence"/>
</dbReference>
<reference evidence="1" key="1">
    <citation type="submission" date="2019-04" db="EMBL/GenBank/DDBJ databases">
        <title>Evolution of Biomass-Degrading Anaerobic Consortia Revealed by Metagenomics.</title>
        <authorList>
            <person name="Peng X."/>
        </authorList>
    </citation>
    <scope>NUCLEOTIDE SEQUENCE</scope>
    <source>
        <strain evidence="1">SIG240</strain>
    </source>
</reference>
<evidence type="ECO:0000313" key="2">
    <source>
        <dbReference type="Proteomes" id="UP000761380"/>
    </source>
</evidence>
<dbReference type="EMBL" id="SVBY01000132">
    <property type="protein sequence ID" value="MBE6093742.1"/>
    <property type="molecule type" value="Genomic_DNA"/>
</dbReference>
<sequence>MVFSSNIFLFMFLALCVKQTDILDPRWFKGSIRSYIKKNQPDIVLVIHTMELDYPLERDSHQDDYDFR</sequence>
<name>A0A928A2E2_SELRU</name>
<gene>
    <name evidence="1" type="ORF">E7201_11365</name>
</gene>
<comment type="caution">
    <text evidence="1">The sequence shown here is derived from an EMBL/GenBank/DDBJ whole genome shotgun (WGS) entry which is preliminary data.</text>
</comment>